<comment type="cofactor">
    <cofactor evidence="1">
        <name>Zn(2+)</name>
        <dbReference type="ChEBI" id="CHEBI:29105"/>
    </cofactor>
</comment>
<comment type="similarity">
    <text evidence="3">Belongs to the peptidase M50B family.</text>
</comment>
<keyword evidence="10 13" id="KW-1133">Transmembrane helix</keyword>
<comment type="subcellular location">
    <subcellularLocation>
        <location evidence="2">Cell membrane</location>
        <topology evidence="2">Multi-pass membrane protein</topology>
    </subcellularLocation>
</comment>
<comment type="caution">
    <text evidence="15">The sequence shown here is derived from an EMBL/GenBank/DDBJ whole genome shotgun (WGS) entry which is preliminary data.</text>
</comment>
<evidence type="ECO:0000256" key="10">
    <source>
        <dbReference type="ARBA" id="ARBA00022989"/>
    </source>
</evidence>
<dbReference type="Pfam" id="PF02163">
    <property type="entry name" value="Peptidase_M50"/>
    <property type="match status" value="1"/>
</dbReference>
<evidence type="ECO:0000256" key="5">
    <source>
        <dbReference type="ARBA" id="ARBA00022670"/>
    </source>
</evidence>
<dbReference type="EMBL" id="CYZR01000001">
    <property type="protein sequence ID" value="CUN46728.1"/>
    <property type="molecule type" value="Genomic_DNA"/>
</dbReference>
<evidence type="ECO:0000313" key="15">
    <source>
        <dbReference type="EMBL" id="CUN46728.1"/>
    </source>
</evidence>
<evidence type="ECO:0000259" key="14">
    <source>
        <dbReference type="Pfam" id="PF02163"/>
    </source>
</evidence>
<evidence type="ECO:0000256" key="3">
    <source>
        <dbReference type="ARBA" id="ARBA00007931"/>
    </source>
</evidence>
<feature type="transmembrane region" description="Helical" evidence="13">
    <location>
        <begin position="127"/>
        <end position="149"/>
    </location>
</feature>
<accession>A0ABP2APX0</accession>
<keyword evidence="7" id="KW-0479">Metal-binding</keyword>
<keyword evidence="16" id="KW-1185">Reference proteome</keyword>
<dbReference type="CDD" id="cd06158">
    <property type="entry name" value="S2P-M50_like_1"/>
    <property type="match status" value="1"/>
</dbReference>
<keyword evidence="9" id="KW-0862">Zinc</keyword>
<keyword evidence="6 13" id="KW-0812">Transmembrane</keyword>
<evidence type="ECO:0000313" key="16">
    <source>
        <dbReference type="Proteomes" id="UP000095488"/>
    </source>
</evidence>
<reference evidence="15 16" key="1">
    <citation type="submission" date="2015-09" db="EMBL/GenBank/DDBJ databases">
        <authorList>
            <consortium name="Pathogen Informatics"/>
            <person name="Wu L."/>
            <person name="Ma J."/>
        </authorList>
    </citation>
    <scope>NUCLEOTIDE SEQUENCE [LARGE SCALE GENOMIC DNA]</scope>
    <source>
        <strain evidence="15 16">2789STDY5834858</strain>
    </source>
</reference>
<evidence type="ECO:0000256" key="4">
    <source>
        <dbReference type="ARBA" id="ARBA00022475"/>
    </source>
</evidence>
<proteinExistence type="inferred from homology"/>
<feature type="transmembrane region" description="Helical" evidence="13">
    <location>
        <begin position="170"/>
        <end position="191"/>
    </location>
</feature>
<keyword evidence="4" id="KW-1003">Cell membrane</keyword>
<keyword evidence="11" id="KW-0482">Metalloprotease</keyword>
<keyword evidence="8" id="KW-0378">Hydrolase</keyword>
<sequence length="208" mass="23652">MADKLLEIFLTIPALLIAFSVKEYARARVADMLGDKTPRLQGRLTLDPFAHIDIMGLIFMLFLSFGWSKAVQINRNAFKNPRRDALKVNFAALFSNLFVAFIASLFYVLLIVLFGARSDTMQIISLILYYIIMINVNLFVFNILPLPGLDGFRILADLFPSLFHKIAGTIYRYYVIILIAVLLIGSNLLIYPCSYIINAFINMWAIIL</sequence>
<keyword evidence="5 15" id="KW-0645">Protease</keyword>
<dbReference type="InterPro" id="IPR052348">
    <property type="entry name" value="Metallopeptidase_M50B"/>
</dbReference>
<evidence type="ECO:0000256" key="9">
    <source>
        <dbReference type="ARBA" id="ARBA00022833"/>
    </source>
</evidence>
<dbReference type="RefSeq" id="WP_055257133.1">
    <property type="nucleotide sequence ID" value="NZ_BCMV01000062.1"/>
</dbReference>
<evidence type="ECO:0000256" key="12">
    <source>
        <dbReference type="ARBA" id="ARBA00023136"/>
    </source>
</evidence>
<feature type="transmembrane region" description="Helical" evidence="13">
    <location>
        <begin position="88"/>
        <end position="115"/>
    </location>
</feature>
<feature type="domain" description="Peptidase M50" evidence="14">
    <location>
        <begin position="94"/>
        <end position="183"/>
    </location>
</feature>
<protein>
    <submittedName>
        <fullName evidence="15">Zn-dependent proteases</fullName>
    </submittedName>
</protein>
<keyword evidence="12 13" id="KW-0472">Membrane</keyword>
<evidence type="ECO:0000256" key="2">
    <source>
        <dbReference type="ARBA" id="ARBA00004651"/>
    </source>
</evidence>
<evidence type="ECO:0000256" key="8">
    <source>
        <dbReference type="ARBA" id="ARBA00022801"/>
    </source>
</evidence>
<dbReference type="InterPro" id="IPR008915">
    <property type="entry name" value="Peptidase_M50"/>
</dbReference>
<evidence type="ECO:0000256" key="11">
    <source>
        <dbReference type="ARBA" id="ARBA00023049"/>
    </source>
</evidence>
<evidence type="ECO:0000256" key="13">
    <source>
        <dbReference type="SAM" id="Phobius"/>
    </source>
</evidence>
<dbReference type="Proteomes" id="UP000095488">
    <property type="component" value="Unassembled WGS sequence"/>
</dbReference>
<dbReference type="PANTHER" id="PTHR35864">
    <property type="entry name" value="ZINC METALLOPROTEASE MJ0611-RELATED"/>
    <property type="match status" value="1"/>
</dbReference>
<dbReference type="GO" id="GO:0008233">
    <property type="term" value="F:peptidase activity"/>
    <property type="evidence" value="ECO:0007669"/>
    <property type="project" value="UniProtKB-KW"/>
</dbReference>
<gene>
    <name evidence="15" type="ORF">ERS852473_00237</name>
</gene>
<dbReference type="PANTHER" id="PTHR35864:SF1">
    <property type="entry name" value="ZINC METALLOPROTEASE YWHC-RELATED"/>
    <property type="match status" value="1"/>
</dbReference>
<dbReference type="InterPro" id="IPR044537">
    <property type="entry name" value="Rip2-like"/>
</dbReference>
<feature type="transmembrane region" description="Helical" evidence="13">
    <location>
        <begin position="49"/>
        <end position="67"/>
    </location>
</feature>
<evidence type="ECO:0000256" key="1">
    <source>
        <dbReference type="ARBA" id="ARBA00001947"/>
    </source>
</evidence>
<name>A0ABP2APX0_SARVE</name>
<organism evidence="15 16">
    <name type="scientific">Sarcina ventriculi</name>
    <name type="common">Clostridium ventriculi</name>
    <dbReference type="NCBI Taxonomy" id="1267"/>
    <lineage>
        <taxon>Bacteria</taxon>
        <taxon>Bacillati</taxon>
        <taxon>Bacillota</taxon>
        <taxon>Clostridia</taxon>
        <taxon>Eubacteriales</taxon>
        <taxon>Clostridiaceae</taxon>
        <taxon>Sarcina</taxon>
    </lineage>
</organism>
<evidence type="ECO:0000256" key="6">
    <source>
        <dbReference type="ARBA" id="ARBA00022692"/>
    </source>
</evidence>
<evidence type="ECO:0000256" key="7">
    <source>
        <dbReference type="ARBA" id="ARBA00022723"/>
    </source>
</evidence>
<dbReference type="GO" id="GO:0006508">
    <property type="term" value="P:proteolysis"/>
    <property type="evidence" value="ECO:0007669"/>
    <property type="project" value="UniProtKB-KW"/>
</dbReference>